<accession>A0A381N2V2</accession>
<reference evidence="1" key="1">
    <citation type="submission" date="2018-05" db="EMBL/GenBank/DDBJ databases">
        <authorList>
            <person name="Lanie J.A."/>
            <person name="Ng W.-L."/>
            <person name="Kazmierczak K.M."/>
            <person name="Andrzejewski T.M."/>
            <person name="Davidsen T.M."/>
            <person name="Wayne K.J."/>
            <person name="Tettelin H."/>
            <person name="Glass J.I."/>
            <person name="Rusch D."/>
            <person name="Podicherti R."/>
            <person name="Tsui H.-C.T."/>
            <person name="Winkler M.E."/>
        </authorList>
    </citation>
    <scope>NUCLEOTIDE SEQUENCE</scope>
</reference>
<name>A0A381N2V2_9ZZZZ</name>
<evidence type="ECO:0000313" key="1">
    <source>
        <dbReference type="EMBL" id="SUZ48374.1"/>
    </source>
</evidence>
<dbReference type="AlphaFoldDB" id="A0A381N2V2"/>
<gene>
    <name evidence="1" type="ORF">METZ01_LOCUS1228</name>
</gene>
<organism evidence="1">
    <name type="scientific">marine metagenome</name>
    <dbReference type="NCBI Taxonomy" id="408172"/>
    <lineage>
        <taxon>unclassified sequences</taxon>
        <taxon>metagenomes</taxon>
        <taxon>ecological metagenomes</taxon>
    </lineage>
</organism>
<protein>
    <submittedName>
        <fullName evidence="1">Uncharacterized protein</fullName>
    </submittedName>
</protein>
<proteinExistence type="predicted"/>
<sequence>MYKTAEGTLEQIPVLLAEEVSRQGVN</sequence>
<dbReference type="EMBL" id="UINC01000066">
    <property type="protein sequence ID" value="SUZ48374.1"/>
    <property type="molecule type" value="Genomic_DNA"/>
</dbReference>